<dbReference type="AlphaFoldDB" id="A0A8H7AKT2"/>
<gene>
    <name evidence="3" type="ORF">GJ744_008713</name>
</gene>
<sequence length="632" mass="71727">MGPTRPRVTRLKPPGDETSSQHPPSPEMTHWNRYRQEIETLYCEEGWKLNRIRTWMQQQHNITASPKQIKDKITSWGLGKNLRENDLAPLLLAFQRAESDPGRPQVKLRGRIMERSQVNAYLKRKGKADQDILATIDANQRLPRNIKYFYPENPSLNIHPDGQHLNIISPLTLTTPSWTATYSEQSTPASQHEPTVEHRPRMDLERPKELPHFHLQESLDRSNADNRQELSSSNASSPDVLPEPVNLLESFDMPESFNSVMNQILGLDSSAGPEPSQPSQMSFFDMLSGTRRVSNYEELTCGLDRQFRLSMIAVKDVDGQQSRVDLAQRFLGCFFGGCVLRRQNALEGATDYFRHAEKLLKFMIEKYHPECLSALNGMLPVLEAHGQNQPAGEFLSNVLFFSQAMPNNPVAATAEFLIQVATRQLKGLAVEVKHLEDIHQHLKDRFGAESSSALVGLYHIAWRCAKEEKHRERALQILAELVPLASKIMGPLDFLTITSMVTKARVLSYVRTKKESIALLEQTIPMIDQKYALSHPYRLEVLHRLATLLIDTHRAQDAENILRGVIEQRIVVLGPKNSLTKRSVECLQKAILATGRYVELDRLESELLSPPRVSKVFEDPPSTAYLPLRSPI</sequence>
<keyword evidence="4" id="KW-1185">Reference proteome</keyword>
<reference evidence="3" key="1">
    <citation type="submission" date="2020-02" db="EMBL/GenBank/DDBJ databases">
        <authorList>
            <person name="Palmer J.M."/>
        </authorList>
    </citation>
    <scope>NUCLEOTIDE SEQUENCE</scope>
    <source>
        <strain evidence="3">EPUS1.4</strain>
        <tissue evidence="3">Thallus</tissue>
    </source>
</reference>
<organism evidence="3 4">
    <name type="scientific">Endocarpon pusillum</name>
    <dbReference type="NCBI Taxonomy" id="364733"/>
    <lineage>
        <taxon>Eukaryota</taxon>
        <taxon>Fungi</taxon>
        <taxon>Dikarya</taxon>
        <taxon>Ascomycota</taxon>
        <taxon>Pezizomycotina</taxon>
        <taxon>Eurotiomycetes</taxon>
        <taxon>Chaetothyriomycetidae</taxon>
        <taxon>Verrucariales</taxon>
        <taxon>Verrucariaceae</taxon>
        <taxon>Endocarpon</taxon>
    </lineage>
</organism>
<feature type="domain" description="Clr5" evidence="2">
    <location>
        <begin position="30"/>
        <end position="80"/>
    </location>
</feature>
<dbReference type="PANTHER" id="PTHR38788:SF3">
    <property type="entry name" value="CLR5 DOMAIN-CONTAINING PROTEIN"/>
    <property type="match status" value="1"/>
</dbReference>
<dbReference type="InterPro" id="IPR025676">
    <property type="entry name" value="Clr5_dom"/>
</dbReference>
<proteinExistence type="predicted"/>
<feature type="region of interest" description="Disordered" evidence="1">
    <location>
        <begin position="181"/>
        <end position="201"/>
    </location>
</feature>
<dbReference type="Pfam" id="PF14420">
    <property type="entry name" value="Clr5"/>
    <property type="match status" value="1"/>
</dbReference>
<dbReference type="OrthoDB" id="539213at2759"/>
<dbReference type="Gene3D" id="1.25.40.10">
    <property type="entry name" value="Tetratricopeptide repeat domain"/>
    <property type="match status" value="1"/>
</dbReference>
<feature type="region of interest" description="Disordered" evidence="1">
    <location>
        <begin position="217"/>
        <end position="243"/>
    </location>
</feature>
<dbReference type="EMBL" id="JAACFV010000049">
    <property type="protein sequence ID" value="KAF7508836.1"/>
    <property type="molecule type" value="Genomic_DNA"/>
</dbReference>
<evidence type="ECO:0000313" key="4">
    <source>
        <dbReference type="Proteomes" id="UP000606974"/>
    </source>
</evidence>
<comment type="caution">
    <text evidence="3">The sequence shown here is derived from an EMBL/GenBank/DDBJ whole genome shotgun (WGS) entry which is preliminary data.</text>
</comment>
<feature type="compositionally biased region" description="Basic and acidic residues" evidence="1">
    <location>
        <begin position="217"/>
        <end position="228"/>
    </location>
</feature>
<feature type="region of interest" description="Disordered" evidence="1">
    <location>
        <begin position="1"/>
        <end position="29"/>
    </location>
</feature>
<dbReference type="InterPro" id="IPR011990">
    <property type="entry name" value="TPR-like_helical_dom_sf"/>
</dbReference>
<evidence type="ECO:0000256" key="1">
    <source>
        <dbReference type="SAM" id="MobiDB-lite"/>
    </source>
</evidence>
<name>A0A8H7AKT2_9EURO</name>
<accession>A0A8H7AKT2</accession>
<dbReference type="PANTHER" id="PTHR38788">
    <property type="entry name" value="CLR5 DOMAIN-CONTAINING PROTEIN"/>
    <property type="match status" value="1"/>
</dbReference>
<feature type="compositionally biased region" description="Polar residues" evidence="1">
    <location>
        <begin position="181"/>
        <end position="193"/>
    </location>
</feature>
<evidence type="ECO:0000313" key="3">
    <source>
        <dbReference type="EMBL" id="KAF7508836.1"/>
    </source>
</evidence>
<dbReference type="Proteomes" id="UP000606974">
    <property type="component" value="Unassembled WGS sequence"/>
</dbReference>
<evidence type="ECO:0000259" key="2">
    <source>
        <dbReference type="Pfam" id="PF14420"/>
    </source>
</evidence>
<protein>
    <recommendedName>
        <fullName evidence="2">Clr5 domain-containing protein</fullName>
    </recommendedName>
</protein>